<dbReference type="PANTHER" id="PTHR43798">
    <property type="entry name" value="MONOACYLGLYCEROL LIPASE"/>
    <property type="match status" value="1"/>
</dbReference>
<protein>
    <submittedName>
        <fullName evidence="4">Alpha/beta hydrolase</fullName>
    </submittedName>
</protein>
<dbReference type="InterPro" id="IPR050266">
    <property type="entry name" value="AB_hydrolase_sf"/>
</dbReference>
<evidence type="ECO:0000256" key="2">
    <source>
        <dbReference type="SAM" id="SignalP"/>
    </source>
</evidence>
<dbReference type="GO" id="GO:0016787">
    <property type="term" value="F:hydrolase activity"/>
    <property type="evidence" value="ECO:0007669"/>
    <property type="project" value="UniProtKB-KW"/>
</dbReference>
<keyword evidence="4" id="KW-0378">Hydrolase</keyword>
<dbReference type="InterPro" id="IPR029058">
    <property type="entry name" value="AB_hydrolase_fold"/>
</dbReference>
<dbReference type="Gene3D" id="3.40.50.1820">
    <property type="entry name" value="alpha/beta hydrolase"/>
    <property type="match status" value="1"/>
</dbReference>
<reference evidence="4 5" key="1">
    <citation type="submission" date="2023-09" db="EMBL/GenBank/DDBJ databases">
        <title>Thalassobella suaedae gen. nov., sp. nov., a marine bacterium of the family Flavobacteriaceae isolated from a halophyte Suaeda japonica.</title>
        <authorList>
            <person name="Lee S.Y."/>
            <person name="Hwang C.Y."/>
        </authorList>
    </citation>
    <scope>NUCLEOTIDE SEQUENCE [LARGE SCALE GENOMIC DNA]</scope>
    <source>
        <strain evidence="4 5">HL-DH14</strain>
    </source>
</reference>
<feature type="domain" description="AB hydrolase-1" evidence="3">
    <location>
        <begin position="55"/>
        <end position="306"/>
    </location>
</feature>
<dbReference type="Pfam" id="PF00561">
    <property type="entry name" value="Abhydrolase_1"/>
    <property type="match status" value="1"/>
</dbReference>
<dbReference type="InterPro" id="IPR000073">
    <property type="entry name" value="AB_hydrolase_1"/>
</dbReference>
<name>A0ABY9XPA1_9FLAO</name>
<evidence type="ECO:0000259" key="3">
    <source>
        <dbReference type="Pfam" id="PF00561"/>
    </source>
</evidence>
<dbReference type="EMBL" id="CP134537">
    <property type="protein sequence ID" value="WNH07642.1"/>
    <property type="molecule type" value="Genomic_DNA"/>
</dbReference>
<dbReference type="Proteomes" id="UP001302806">
    <property type="component" value="Chromosome"/>
</dbReference>
<feature type="compositionally biased region" description="Polar residues" evidence="1">
    <location>
        <begin position="160"/>
        <end position="172"/>
    </location>
</feature>
<dbReference type="RefSeq" id="WP_415864530.1">
    <property type="nucleotide sequence ID" value="NZ_CP134537.1"/>
</dbReference>
<sequence length="322" mass="36210">MKNLSLKSLIILIFFSVFLHAQTPPLIPEGWSDGYVYDNGIRVHYYHAIPAPNKPVMIMVHGVTDNGLCWTTLTQELQKEYNVYMLDARGHGLSDPFTTTDDGETLVKDVVGFVEAMSIEDPILVGHSMGAATVMRIGAEYPDLTQSIIMLDPFLASLNPRPQNQKAKQPEQNNRKPETKATKPQKRLSINMFAPPETLVKQNNYSFEELVEKGYNDFPKWNSVDIQCWALSKKQYHGPYNDNAWKAMHGTMNIGDALSKITVPALVLKADTSPDSRKINEEAVKGLKGVKLIHIDGAGHNLHHDELDRTLMEIQIFLQTIK</sequence>
<feature type="region of interest" description="Disordered" evidence="1">
    <location>
        <begin position="159"/>
        <end position="187"/>
    </location>
</feature>
<dbReference type="SUPFAM" id="SSF53474">
    <property type="entry name" value="alpha/beta-Hydrolases"/>
    <property type="match status" value="1"/>
</dbReference>
<evidence type="ECO:0000313" key="5">
    <source>
        <dbReference type="Proteomes" id="UP001302806"/>
    </source>
</evidence>
<feature type="signal peptide" evidence="2">
    <location>
        <begin position="1"/>
        <end position="21"/>
    </location>
</feature>
<evidence type="ECO:0000313" key="4">
    <source>
        <dbReference type="EMBL" id="WNH07642.1"/>
    </source>
</evidence>
<organism evidence="4 5">
    <name type="scientific">Thalassobellus suaedae</name>
    <dbReference type="NCBI Taxonomy" id="3074124"/>
    <lineage>
        <taxon>Bacteria</taxon>
        <taxon>Pseudomonadati</taxon>
        <taxon>Bacteroidota</taxon>
        <taxon>Flavobacteriia</taxon>
        <taxon>Flavobacteriales</taxon>
        <taxon>Flavobacteriaceae</taxon>
        <taxon>Thalassobellus</taxon>
    </lineage>
</organism>
<accession>A0ABY9XPA1</accession>
<gene>
    <name evidence="4" type="ORF">RHP51_10515</name>
</gene>
<dbReference type="PRINTS" id="PR00111">
    <property type="entry name" value="ABHYDROLASE"/>
</dbReference>
<keyword evidence="2" id="KW-0732">Signal</keyword>
<evidence type="ECO:0000256" key="1">
    <source>
        <dbReference type="SAM" id="MobiDB-lite"/>
    </source>
</evidence>
<proteinExistence type="predicted"/>
<feature type="chain" id="PRO_5045623694" evidence="2">
    <location>
        <begin position="22"/>
        <end position="322"/>
    </location>
</feature>